<evidence type="ECO:0000256" key="12">
    <source>
        <dbReference type="ARBA" id="ARBA00023136"/>
    </source>
</evidence>
<evidence type="ECO:0000256" key="7">
    <source>
        <dbReference type="ARBA" id="ARBA00022723"/>
    </source>
</evidence>
<dbReference type="PRINTS" id="PR00385">
    <property type="entry name" value="P450"/>
</dbReference>
<evidence type="ECO:0000256" key="2">
    <source>
        <dbReference type="ARBA" id="ARBA00004167"/>
    </source>
</evidence>
<dbReference type="PANTHER" id="PTHR46300:SF2">
    <property type="entry name" value="CYTOCHROME P450 MONOOXYGENASE ALNH-RELATED"/>
    <property type="match status" value="1"/>
</dbReference>
<proteinExistence type="inferred from homology"/>
<evidence type="ECO:0000256" key="11">
    <source>
        <dbReference type="ARBA" id="ARBA00023033"/>
    </source>
</evidence>
<keyword evidence="13" id="KW-0325">Glycoprotein</keyword>
<keyword evidence="12 14" id="KW-0472">Membrane</keyword>
<keyword evidence="11" id="KW-0503">Monooxygenase</keyword>
<comment type="caution">
    <text evidence="15">The sequence shown here is derived from an EMBL/GenBank/DDBJ whole genome shotgun (WGS) entry which is preliminary data.</text>
</comment>
<evidence type="ECO:0000256" key="1">
    <source>
        <dbReference type="ARBA" id="ARBA00001971"/>
    </source>
</evidence>
<comment type="similarity">
    <text evidence="4">Belongs to the cytochrome P450 family.</text>
</comment>
<gene>
    <name evidence="15" type="ORF">VKT23_014515</name>
</gene>
<dbReference type="InterPro" id="IPR050364">
    <property type="entry name" value="Cytochrome_P450_fung"/>
</dbReference>
<keyword evidence="9" id="KW-0560">Oxidoreductase</keyword>
<evidence type="ECO:0000256" key="9">
    <source>
        <dbReference type="ARBA" id="ARBA00023002"/>
    </source>
</evidence>
<evidence type="ECO:0000313" key="16">
    <source>
        <dbReference type="Proteomes" id="UP001498398"/>
    </source>
</evidence>
<keyword evidence="16" id="KW-1185">Reference proteome</keyword>
<organism evidence="15 16">
    <name type="scientific">Marasmiellus scandens</name>
    <dbReference type="NCBI Taxonomy" id="2682957"/>
    <lineage>
        <taxon>Eukaryota</taxon>
        <taxon>Fungi</taxon>
        <taxon>Dikarya</taxon>
        <taxon>Basidiomycota</taxon>
        <taxon>Agaricomycotina</taxon>
        <taxon>Agaricomycetes</taxon>
        <taxon>Agaricomycetidae</taxon>
        <taxon>Agaricales</taxon>
        <taxon>Marasmiineae</taxon>
        <taxon>Omphalotaceae</taxon>
        <taxon>Marasmiellus</taxon>
    </lineage>
</organism>
<protein>
    <recommendedName>
        <fullName evidence="17">Cytochrome P450</fullName>
    </recommendedName>
</protein>
<dbReference type="SUPFAM" id="SSF48264">
    <property type="entry name" value="Cytochrome P450"/>
    <property type="match status" value="1"/>
</dbReference>
<evidence type="ECO:0000256" key="4">
    <source>
        <dbReference type="ARBA" id="ARBA00010617"/>
    </source>
</evidence>
<keyword evidence="7" id="KW-0479">Metal-binding</keyword>
<dbReference type="InterPro" id="IPR036396">
    <property type="entry name" value="Cyt_P450_sf"/>
</dbReference>
<keyword evidence="8 14" id="KW-1133">Transmembrane helix</keyword>
<keyword evidence="6 14" id="KW-0812">Transmembrane</keyword>
<comment type="subcellular location">
    <subcellularLocation>
        <location evidence="2">Membrane</location>
        <topology evidence="2">Single-pass membrane protein</topology>
    </subcellularLocation>
</comment>
<comment type="pathway">
    <text evidence="3">Secondary metabolite biosynthesis.</text>
</comment>
<dbReference type="PRINTS" id="PR00463">
    <property type="entry name" value="EP450I"/>
</dbReference>
<evidence type="ECO:0008006" key="17">
    <source>
        <dbReference type="Google" id="ProtNLM"/>
    </source>
</evidence>
<dbReference type="InterPro" id="IPR002401">
    <property type="entry name" value="Cyt_P450_E_grp-I"/>
</dbReference>
<evidence type="ECO:0000256" key="10">
    <source>
        <dbReference type="ARBA" id="ARBA00023004"/>
    </source>
</evidence>
<dbReference type="Gene3D" id="1.10.630.10">
    <property type="entry name" value="Cytochrome P450"/>
    <property type="match status" value="1"/>
</dbReference>
<evidence type="ECO:0000256" key="5">
    <source>
        <dbReference type="ARBA" id="ARBA00022617"/>
    </source>
</evidence>
<evidence type="ECO:0000256" key="13">
    <source>
        <dbReference type="ARBA" id="ARBA00023180"/>
    </source>
</evidence>
<evidence type="ECO:0000256" key="8">
    <source>
        <dbReference type="ARBA" id="ARBA00022989"/>
    </source>
</evidence>
<evidence type="ECO:0000256" key="3">
    <source>
        <dbReference type="ARBA" id="ARBA00005179"/>
    </source>
</evidence>
<dbReference type="Proteomes" id="UP001498398">
    <property type="component" value="Unassembled WGS sequence"/>
</dbReference>
<comment type="cofactor">
    <cofactor evidence="1">
        <name>heme</name>
        <dbReference type="ChEBI" id="CHEBI:30413"/>
    </cofactor>
</comment>
<dbReference type="EMBL" id="JBANRG010000044">
    <property type="protein sequence ID" value="KAK7446309.1"/>
    <property type="molecule type" value="Genomic_DNA"/>
</dbReference>
<accession>A0ABR1J4W9</accession>
<feature type="transmembrane region" description="Helical" evidence="14">
    <location>
        <begin position="6"/>
        <end position="22"/>
    </location>
</feature>
<evidence type="ECO:0000313" key="15">
    <source>
        <dbReference type="EMBL" id="KAK7446309.1"/>
    </source>
</evidence>
<keyword evidence="10" id="KW-0408">Iron</keyword>
<evidence type="ECO:0000256" key="6">
    <source>
        <dbReference type="ARBA" id="ARBA00022692"/>
    </source>
</evidence>
<keyword evidence="5" id="KW-0349">Heme</keyword>
<dbReference type="PANTHER" id="PTHR46300">
    <property type="entry name" value="P450, PUTATIVE (EUROFUNG)-RELATED-RELATED"/>
    <property type="match status" value="1"/>
</dbReference>
<dbReference type="Pfam" id="PF00067">
    <property type="entry name" value="p450"/>
    <property type="match status" value="2"/>
</dbReference>
<name>A0ABR1J4W9_9AGAR</name>
<evidence type="ECO:0000256" key="14">
    <source>
        <dbReference type="SAM" id="Phobius"/>
    </source>
</evidence>
<sequence>MFLVSETALTCIIGILLGAFLYRRRGQRRLPPGPRGLPLVGNLFQVPLKEVWLQFDSWMNDYGPILHLNLAGQSIIVLNSKKAATDLLERRAAIYSSRPRFIVAGEYLNGGCNISLVGYGDLWRRMRRSSEYALGLKTSTQYHPFQSDEAILLAHDLIHSSDQWKSHILRSITSSIITLVYNLPPLTSADDPIMVFLLDIVKQFSEAMYPGAYAVEFLPIFDRMPPWIAGWKRKAIKDHQKYTVKLEKMFSNVKNTVMKGDTEQFSFCATLFKPGARHGLSDYESSWLAATLLMAGYETTSSTLMWFMYCMLLFPNIQAKAQEELDRVVGKSRLPSFTDAKHLPYIWAIIKEILRWRPPVPIGVPHATVAVRPFVLLIQLQADEFVLIFPQDDYYEGYFIPKNSIVISNIWSINRDPEVYSDRIDEFIPERHLDSSGMLKDVLDEGHFAFGFGHRYFNFVYISDQGR</sequence>
<dbReference type="InterPro" id="IPR001128">
    <property type="entry name" value="Cyt_P450"/>
</dbReference>
<dbReference type="CDD" id="cd11065">
    <property type="entry name" value="CYP64-like"/>
    <property type="match status" value="1"/>
</dbReference>
<reference evidence="15 16" key="1">
    <citation type="submission" date="2024-01" db="EMBL/GenBank/DDBJ databases">
        <title>A draft genome for the cacao thread blight pathogen Marasmiellus scandens.</title>
        <authorList>
            <person name="Baruah I.K."/>
            <person name="Leung J."/>
            <person name="Bukari Y."/>
            <person name="Amoako-Attah I."/>
            <person name="Meinhardt L.W."/>
            <person name="Bailey B.A."/>
            <person name="Cohen S.P."/>
        </authorList>
    </citation>
    <scope>NUCLEOTIDE SEQUENCE [LARGE SCALE GENOMIC DNA]</scope>
    <source>
        <strain evidence="15 16">GH-19</strain>
    </source>
</reference>